<keyword evidence="1" id="KW-0812">Transmembrane</keyword>
<dbReference type="EMBL" id="PEZT01000016">
    <property type="protein sequence ID" value="PIS09180.1"/>
    <property type="molecule type" value="Genomic_DNA"/>
</dbReference>
<keyword evidence="1" id="KW-0472">Membrane</keyword>
<evidence type="ECO:0000313" key="3">
    <source>
        <dbReference type="EMBL" id="PIS09180.1"/>
    </source>
</evidence>
<protein>
    <recommendedName>
        <fullName evidence="2">Glycosyltransferase RgtA/B/C/D-like domain-containing protein</fullName>
    </recommendedName>
</protein>
<sequence>MKKESIILLILSISFLLIRLYQLPYTVNYSMDQGTTLLKTYSLWQEKKFTLIGPETSIKSTDKHSFFYAPWIYYFLLPFMLVSNWEPLAGSFLFILLNLWALFFLFKGVKEKFNLKTALIVSIIFTFSPKMVYFSQFFWNPNFLVFCSSLLFYFWVKLNKKEDNFLNIFLSGLVIGFGLGNHYLFILVALPFTLWMISQKNSWKSVFILVEGILLGLLPLVVFEIKHNFYNLKTIFSIISKGTEEAISLPLPFHYYLSLVPLIYLLIALAIEKIDKKIPKLGLGITICFIIYSLTQLIPKAQAGYTMPPGWNYKGVKKASQIILKENKKEYNIVNLLSGDTRSYGLRFILTKEKNPPLKVNEYPVSDYLFILSYKKPETVITDPVWEISSFCPCLVSKKWEIQNKINLYLLRKTN</sequence>
<accession>A0A2H0W937</accession>
<dbReference type="Pfam" id="PF13231">
    <property type="entry name" value="PMT_2"/>
    <property type="match status" value="1"/>
</dbReference>
<keyword evidence="1" id="KW-1133">Transmembrane helix</keyword>
<feature type="transmembrane region" description="Helical" evidence="1">
    <location>
        <begin position="168"/>
        <end position="194"/>
    </location>
</feature>
<organism evidence="3 4">
    <name type="scientific">Candidatus Beckwithbacteria bacterium CG10_big_fil_rev_8_21_14_0_10_34_10</name>
    <dbReference type="NCBI Taxonomy" id="1974495"/>
    <lineage>
        <taxon>Bacteria</taxon>
        <taxon>Candidatus Beckwithiibacteriota</taxon>
    </lineage>
</organism>
<gene>
    <name evidence="3" type="ORF">COT75_02885</name>
</gene>
<feature type="domain" description="Glycosyltransferase RgtA/B/C/D-like" evidence="2">
    <location>
        <begin position="70"/>
        <end position="221"/>
    </location>
</feature>
<feature type="transmembrane region" description="Helical" evidence="1">
    <location>
        <begin position="137"/>
        <end position="156"/>
    </location>
</feature>
<evidence type="ECO:0000256" key="1">
    <source>
        <dbReference type="SAM" id="Phobius"/>
    </source>
</evidence>
<feature type="transmembrane region" description="Helical" evidence="1">
    <location>
        <begin position="65"/>
        <end position="82"/>
    </location>
</feature>
<feature type="transmembrane region" description="Helical" evidence="1">
    <location>
        <begin position="88"/>
        <end position="106"/>
    </location>
</feature>
<feature type="transmembrane region" description="Helical" evidence="1">
    <location>
        <begin position="6"/>
        <end position="23"/>
    </location>
</feature>
<dbReference type="Proteomes" id="UP000230093">
    <property type="component" value="Unassembled WGS sequence"/>
</dbReference>
<feature type="transmembrane region" description="Helical" evidence="1">
    <location>
        <begin position="206"/>
        <end position="223"/>
    </location>
</feature>
<dbReference type="AlphaFoldDB" id="A0A2H0W937"/>
<proteinExistence type="predicted"/>
<evidence type="ECO:0000313" key="4">
    <source>
        <dbReference type="Proteomes" id="UP000230093"/>
    </source>
</evidence>
<feature type="transmembrane region" description="Helical" evidence="1">
    <location>
        <begin position="253"/>
        <end position="271"/>
    </location>
</feature>
<dbReference type="InterPro" id="IPR038731">
    <property type="entry name" value="RgtA/B/C-like"/>
</dbReference>
<feature type="transmembrane region" description="Helical" evidence="1">
    <location>
        <begin position="278"/>
        <end position="298"/>
    </location>
</feature>
<evidence type="ECO:0000259" key="2">
    <source>
        <dbReference type="Pfam" id="PF13231"/>
    </source>
</evidence>
<comment type="caution">
    <text evidence="3">The sequence shown here is derived from an EMBL/GenBank/DDBJ whole genome shotgun (WGS) entry which is preliminary data.</text>
</comment>
<name>A0A2H0W937_9BACT</name>
<reference evidence="4" key="1">
    <citation type="submission" date="2017-09" db="EMBL/GenBank/DDBJ databases">
        <title>Depth-based differentiation of microbial function through sediment-hosted aquifers and enrichment of novel symbionts in the deep terrestrial subsurface.</title>
        <authorList>
            <person name="Probst A.J."/>
            <person name="Ladd B."/>
            <person name="Jarett J.K."/>
            <person name="Geller-Mcgrath D.E."/>
            <person name="Sieber C.M.K."/>
            <person name="Emerson J.B."/>
            <person name="Anantharaman K."/>
            <person name="Thomas B.C."/>
            <person name="Malmstrom R."/>
            <person name="Stieglmeier M."/>
            <person name="Klingl A."/>
            <person name="Woyke T."/>
            <person name="Ryan C.M."/>
            <person name="Banfield J.F."/>
        </authorList>
    </citation>
    <scope>NUCLEOTIDE SEQUENCE [LARGE SCALE GENOMIC DNA]</scope>
</reference>